<dbReference type="EMBL" id="SRMF01000011">
    <property type="protein sequence ID" value="TGG90793.1"/>
    <property type="molecule type" value="Genomic_DNA"/>
</dbReference>
<keyword evidence="1" id="KW-0812">Transmembrane</keyword>
<keyword evidence="1" id="KW-0472">Membrane</keyword>
<accession>A0A4Z0WBM1</accession>
<feature type="transmembrane region" description="Helical" evidence="1">
    <location>
        <begin position="45"/>
        <end position="64"/>
    </location>
</feature>
<dbReference type="OrthoDB" id="7056210at2"/>
<evidence type="ECO:0000313" key="3">
    <source>
        <dbReference type="Proteomes" id="UP000297475"/>
    </source>
</evidence>
<dbReference type="Pfam" id="PF11067">
    <property type="entry name" value="DUF2868"/>
    <property type="match status" value="1"/>
</dbReference>
<gene>
    <name evidence="2" type="ORF">E4656_17815</name>
</gene>
<comment type="caution">
    <text evidence="2">The sequence shown here is derived from an EMBL/GenBank/DDBJ whole genome shotgun (WGS) entry which is preliminary data.</text>
</comment>
<evidence type="ECO:0000313" key="2">
    <source>
        <dbReference type="EMBL" id="TGG90793.1"/>
    </source>
</evidence>
<reference evidence="2 3" key="1">
    <citation type="submission" date="2019-04" db="EMBL/GenBank/DDBJ databases">
        <title>Natronospirillum operosus gen. nov., sp. nov., a haloalkaliphilic satellite isolated from decaying biomass of laboratory culture of cyanobacterium Geitlerinema sp. and proposal of Natronospirillaceae fam. nov. and Saccharospirillaceae fam. nov.</title>
        <authorList>
            <person name="Kevbrin V."/>
            <person name="Boltyanskaya Y."/>
            <person name="Koziaeva V."/>
            <person name="Grouzdev D.S."/>
            <person name="Park M."/>
            <person name="Cho J."/>
        </authorList>
    </citation>
    <scope>NUCLEOTIDE SEQUENCE [LARGE SCALE GENOMIC DNA]</scope>
    <source>
        <strain evidence="2 3">G-116</strain>
    </source>
</reference>
<feature type="transmembrane region" description="Helical" evidence="1">
    <location>
        <begin position="181"/>
        <end position="206"/>
    </location>
</feature>
<organism evidence="2 3">
    <name type="scientific">Natronospirillum operosum</name>
    <dbReference type="NCBI Taxonomy" id="2759953"/>
    <lineage>
        <taxon>Bacteria</taxon>
        <taxon>Pseudomonadati</taxon>
        <taxon>Pseudomonadota</taxon>
        <taxon>Gammaproteobacteria</taxon>
        <taxon>Oceanospirillales</taxon>
        <taxon>Natronospirillaceae</taxon>
        <taxon>Natronospirillum</taxon>
    </lineage>
</organism>
<dbReference type="RefSeq" id="WP_135484673.1">
    <property type="nucleotide sequence ID" value="NZ_SRMF01000011.1"/>
</dbReference>
<sequence length="355" mass="39907">MMAMDDGLPLPPALLYVLAALLGVIIAVGSLSYAPEGRINVFTVWFLWAGLPLLGAVVATLGAMTGGRRPWLFRLGRHSLSWFPDRQQRWRMLFLLQWLWCLVALGMLVGYGALLLFTDLAFGWSTTVLAGETLVQQLAQVLSTPWRWFWPAAVPDADLIEQTRYLRIAPESTPADRAGDWWPFLLASLLFYNLFPRLLLTALVYGRWRLLLRPQMQVRAPDAERADGSTGADASGLNRADARQWCTSGCLIVNWEARQPAAPLMLGLQGWQSDVEALEAALVRQPMPQRLLWRVPAERSPVAELADLIRLVQTRSRAEQGLLLLGEVTTIQARHWLSWQSFARREGLVWVEGET</sequence>
<name>A0A4Z0WBM1_9GAMM</name>
<dbReference type="AlphaFoldDB" id="A0A4Z0WBM1"/>
<dbReference type="InterPro" id="IPR021296">
    <property type="entry name" value="DUF2868"/>
</dbReference>
<dbReference type="Proteomes" id="UP000297475">
    <property type="component" value="Unassembled WGS sequence"/>
</dbReference>
<feature type="transmembrane region" description="Helical" evidence="1">
    <location>
        <begin position="12"/>
        <end position="33"/>
    </location>
</feature>
<evidence type="ECO:0000256" key="1">
    <source>
        <dbReference type="SAM" id="Phobius"/>
    </source>
</evidence>
<proteinExistence type="predicted"/>
<protein>
    <submittedName>
        <fullName evidence="2">DUF2868 domain-containing protein</fullName>
    </submittedName>
</protein>
<keyword evidence="1" id="KW-1133">Transmembrane helix</keyword>
<keyword evidence="3" id="KW-1185">Reference proteome</keyword>
<feature type="transmembrane region" description="Helical" evidence="1">
    <location>
        <begin position="93"/>
        <end position="117"/>
    </location>
</feature>